<dbReference type="EMBL" id="BLAL01000197">
    <property type="protein sequence ID" value="GES90930.1"/>
    <property type="molecule type" value="Genomic_DNA"/>
</dbReference>
<protein>
    <submittedName>
        <fullName evidence="1">Uncharacterized protein</fullName>
    </submittedName>
</protein>
<proteinExistence type="predicted"/>
<evidence type="ECO:0000313" key="1">
    <source>
        <dbReference type="EMBL" id="GES90930.1"/>
    </source>
</evidence>
<dbReference type="AlphaFoldDB" id="A0A8H3LS71"/>
<gene>
    <name evidence="1" type="ORF">RCL2_001776000</name>
</gene>
<evidence type="ECO:0000313" key="2">
    <source>
        <dbReference type="Proteomes" id="UP000615446"/>
    </source>
</evidence>
<reference evidence="1" key="1">
    <citation type="submission" date="2019-10" db="EMBL/GenBank/DDBJ databases">
        <title>Conservation and host-specific expression of non-tandemly repeated heterogenous ribosome RNA gene in arbuscular mycorrhizal fungi.</title>
        <authorList>
            <person name="Maeda T."/>
            <person name="Kobayashi Y."/>
            <person name="Nakagawa T."/>
            <person name="Ezawa T."/>
            <person name="Yamaguchi K."/>
            <person name="Bino T."/>
            <person name="Nishimoto Y."/>
            <person name="Shigenobu S."/>
            <person name="Kawaguchi M."/>
        </authorList>
    </citation>
    <scope>NUCLEOTIDE SEQUENCE</scope>
    <source>
        <strain evidence="1">HR1</strain>
    </source>
</reference>
<organism evidence="1 2">
    <name type="scientific">Rhizophagus clarus</name>
    <dbReference type="NCBI Taxonomy" id="94130"/>
    <lineage>
        <taxon>Eukaryota</taxon>
        <taxon>Fungi</taxon>
        <taxon>Fungi incertae sedis</taxon>
        <taxon>Mucoromycota</taxon>
        <taxon>Glomeromycotina</taxon>
        <taxon>Glomeromycetes</taxon>
        <taxon>Glomerales</taxon>
        <taxon>Glomeraceae</taxon>
        <taxon>Rhizophagus</taxon>
    </lineage>
</organism>
<accession>A0A8H3LS71</accession>
<dbReference type="OrthoDB" id="2399713at2759"/>
<dbReference type="Proteomes" id="UP000615446">
    <property type="component" value="Unassembled WGS sequence"/>
</dbReference>
<sequence>MNELINIGGIFWCRRRYFWRNNEWNDINKKFEEHYGNNYDINFTNEYYKPLIRRILKNEFDDSKQLIPLPEFMNIGNLPKFMSLSIEKERRDRKDIVEDVIKDNFVSSKYGIEMLKIAIKERYYEVDNYHTILLSPHCIDIGNSTNTSLCSYTFSIKESNMDNIIFTFISEIYKGLIQYLSIKDEIQTVSFIVPFPRICVYQDDDHENHETENNNSKIIKILKNMITGLK</sequence>
<comment type="caution">
    <text evidence="1">The sequence shown here is derived from an EMBL/GenBank/DDBJ whole genome shotgun (WGS) entry which is preliminary data.</text>
</comment>
<name>A0A8H3LS71_9GLOM</name>